<reference evidence="2 3" key="1">
    <citation type="submission" date="2020-08" db="EMBL/GenBank/DDBJ databases">
        <title>Genomic Encyclopedia of Type Strains, Phase IV (KMG-IV): sequencing the most valuable type-strain genomes for metagenomic binning, comparative biology and taxonomic classification.</title>
        <authorList>
            <person name="Goeker M."/>
        </authorList>
    </citation>
    <scope>NUCLEOTIDE SEQUENCE [LARGE SCALE GENOMIC DNA]</scope>
    <source>
        <strain evidence="2 3">DSM 23958</strain>
    </source>
</reference>
<gene>
    <name evidence="2" type="ORF">HNQ51_002358</name>
</gene>
<dbReference type="EMBL" id="JACHHO010000003">
    <property type="protein sequence ID" value="MBB5205039.1"/>
    <property type="molecule type" value="Genomic_DNA"/>
</dbReference>
<dbReference type="AlphaFoldDB" id="A0A840S9F0"/>
<keyword evidence="3" id="KW-1185">Reference proteome</keyword>
<evidence type="ECO:0000313" key="3">
    <source>
        <dbReference type="Proteomes" id="UP000554837"/>
    </source>
</evidence>
<name>A0A840S9F0_9BURK</name>
<feature type="transmembrane region" description="Helical" evidence="1">
    <location>
        <begin position="43"/>
        <end position="64"/>
    </location>
</feature>
<evidence type="ECO:0000313" key="2">
    <source>
        <dbReference type="EMBL" id="MBB5205039.1"/>
    </source>
</evidence>
<feature type="transmembrane region" description="Helical" evidence="1">
    <location>
        <begin position="12"/>
        <end position="31"/>
    </location>
</feature>
<keyword evidence="1" id="KW-0812">Transmembrane</keyword>
<protein>
    <recommendedName>
        <fullName evidence="4">Pilus assembly protein</fullName>
    </recommendedName>
</protein>
<keyword evidence="1" id="KW-1133">Transmembrane helix</keyword>
<organism evidence="2 3">
    <name type="scientific">Inhella inkyongensis</name>
    <dbReference type="NCBI Taxonomy" id="392593"/>
    <lineage>
        <taxon>Bacteria</taxon>
        <taxon>Pseudomonadati</taxon>
        <taxon>Pseudomonadota</taxon>
        <taxon>Betaproteobacteria</taxon>
        <taxon>Burkholderiales</taxon>
        <taxon>Sphaerotilaceae</taxon>
        <taxon>Inhella</taxon>
    </lineage>
</organism>
<evidence type="ECO:0000256" key="1">
    <source>
        <dbReference type="SAM" id="Phobius"/>
    </source>
</evidence>
<evidence type="ECO:0008006" key="4">
    <source>
        <dbReference type="Google" id="ProtNLM"/>
    </source>
</evidence>
<sequence>MKFRLRAAGWHAGLSALIGAAVAALVFLLWHPWPYGTIAGGTALFLILMGVDLCMGPLLTLVVAQQRKPRAELVRDLCVIGLLQLSALGYGVHVTAQARPVVLAWEGQRLRLVTAMQVAEEEWGQRPREVQALPWNGPLWLGTRETRADELMTAVAAAAAGQDIGTRPSFWKPLDEATRTAIASQSCSAAQLQALGRPQDGALLSCPFLLARSGAWHLALEREGLKVVGLLPG</sequence>
<keyword evidence="1" id="KW-0472">Membrane</keyword>
<accession>A0A840S9F0</accession>
<proteinExistence type="predicted"/>
<comment type="caution">
    <text evidence="2">The sequence shown here is derived from an EMBL/GenBank/DDBJ whole genome shotgun (WGS) entry which is preliminary data.</text>
</comment>
<dbReference type="Proteomes" id="UP000554837">
    <property type="component" value="Unassembled WGS sequence"/>
</dbReference>